<organism evidence="2 3">
    <name type="scientific">Plakobranchus ocellatus</name>
    <dbReference type="NCBI Taxonomy" id="259542"/>
    <lineage>
        <taxon>Eukaryota</taxon>
        <taxon>Metazoa</taxon>
        <taxon>Spiralia</taxon>
        <taxon>Lophotrochozoa</taxon>
        <taxon>Mollusca</taxon>
        <taxon>Gastropoda</taxon>
        <taxon>Heterobranchia</taxon>
        <taxon>Euthyneura</taxon>
        <taxon>Panpulmonata</taxon>
        <taxon>Sacoglossa</taxon>
        <taxon>Placobranchoidea</taxon>
        <taxon>Plakobranchidae</taxon>
        <taxon>Plakobranchus</taxon>
    </lineage>
</organism>
<dbReference type="Proteomes" id="UP000735302">
    <property type="component" value="Unassembled WGS sequence"/>
</dbReference>
<evidence type="ECO:0000313" key="2">
    <source>
        <dbReference type="EMBL" id="GFO23093.1"/>
    </source>
</evidence>
<accession>A0AAV4BU04</accession>
<feature type="region of interest" description="Disordered" evidence="1">
    <location>
        <begin position="1"/>
        <end position="140"/>
    </location>
</feature>
<feature type="compositionally biased region" description="Polar residues" evidence="1">
    <location>
        <begin position="12"/>
        <end position="35"/>
    </location>
</feature>
<feature type="compositionally biased region" description="Low complexity" evidence="1">
    <location>
        <begin position="119"/>
        <end position="128"/>
    </location>
</feature>
<feature type="compositionally biased region" description="Basic residues" evidence="1">
    <location>
        <begin position="129"/>
        <end position="140"/>
    </location>
</feature>
<proteinExistence type="predicted"/>
<dbReference type="AlphaFoldDB" id="A0AAV4BU04"/>
<reference evidence="2 3" key="1">
    <citation type="journal article" date="2021" name="Elife">
        <title>Chloroplast acquisition without the gene transfer in kleptoplastic sea slugs, Plakobranchus ocellatus.</title>
        <authorList>
            <person name="Maeda T."/>
            <person name="Takahashi S."/>
            <person name="Yoshida T."/>
            <person name="Shimamura S."/>
            <person name="Takaki Y."/>
            <person name="Nagai Y."/>
            <person name="Toyoda A."/>
            <person name="Suzuki Y."/>
            <person name="Arimoto A."/>
            <person name="Ishii H."/>
            <person name="Satoh N."/>
            <person name="Nishiyama T."/>
            <person name="Hasebe M."/>
            <person name="Maruyama T."/>
            <person name="Minagawa J."/>
            <person name="Obokata J."/>
            <person name="Shigenobu S."/>
        </authorList>
    </citation>
    <scope>NUCLEOTIDE SEQUENCE [LARGE SCALE GENOMIC DNA]</scope>
</reference>
<protein>
    <submittedName>
        <fullName evidence="2">Uncharacterized protein</fullName>
    </submittedName>
</protein>
<name>A0AAV4BU04_9GAST</name>
<feature type="compositionally biased region" description="Basic and acidic residues" evidence="1">
    <location>
        <begin position="60"/>
        <end position="70"/>
    </location>
</feature>
<feature type="compositionally biased region" description="Low complexity" evidence="1">
    <location>
        <begin position="45"/>
        <end position="58"/>
    </location>
</feature>
<evidence type="ECO:0000313" key="3">
    <source>
        <dbReference type="Proteomes" id="UP000735302"/>
    </source>
</evidence>
<keyword evidence="3" id="KW-1185">Reference proteome</keyword>
<gene>
    <name evidence="2" type="ORF">PoB_004959800</name>
</gene>
<dbReference type="EMBL" id="BLXT01005500">
    <property type="protein sequence ID" value="GFO23093.1"/>
    <property type="molecule type" value="Genomic_DNA"/>
</dbReference>
<evidence type="ECO:0000256" key="1">
    <source>
        <dbReference type="SAM" id="MobiDB-lite"/>
    </source>
</evidence>
<comment type="caution">
    <text evidence="2">The sequence shown here is derived from an EMBL/GenBank/DDBJ whole genome shotgun (WGS) entry which is preliminary data.</text>
</comment>
<sequence length="244" mass="26621">MTGIPYGPEWPTSRQMDSAYTSPTSFVTSPGSSDESPCPSDTDWPSAPSLAATSSPTPEIRIHNGDSRANRREHRIASVHNGASSRELEHRRLHTASPRLSPGGKRRQPSGSEDFSATHSCSHSSSHPSQHRPRPDHHHRHHTCMLNTELDTSGTDYKENRSDRLAQLESPFQSLGDFDDAADASFTPGSVTEGRDSSGLLNGGFLLTRSDSCSSFMSWRSDVEMASLFPEEADSSSHTKCIAK</sequence>
<feature type="compositionally biased region" description="Polar residues" evidence="1">
    <location>
        <begin position="109"/>
        <end position="118"/>
    </location>
</feature>